<dbReference type="HOGENOM" id="CLU_1228689_0_0_5"/>
<reference evidence="1 2" key="1">
    <citation type="submission" date="2006-01" db="EMBL/GenBank/DDBJ databases">
        <authorList>
            <person name="Hagstrom A."/>
            <person name="Ferriera S."/>
            <person name="Johnson J."/>
            <person name="Kravitz S."/>
            <person name="Halpern A."/>
            <person name="Remington K."/>
            <person name="Beeson K."/>
            <person name="Tran B."/>
            <person name="Rogers Y.-H."/>
            <person name="Friedman R."/>
            <person name="Venter J.C."/>
        </authorList>
    </citation>
    <scope>NUCLEOTIDE SEQUENCE [LARGE SCALE GENOMIC DNA]</scope>
    <source>
        <strain evidence="1 2">SKA53</strain>
    </source>
</reference>
<dbReference type="EMBL" id="AAMS01000005">
    <property type="protein sequence ID" value="EAQ06309.1"/>
    <property type="molecule type" value="Genomic_DNA"/>
</dbReference>
<evidence type="ECO:0000313" key="1">
    <source>
        <dbReference type="EMBL" id="EAQ06309.1"/>
    </source>
</evidence>
<dbReference type="Proteomes" id="UP000004507">
    <property type="component" value="Unassembled WGS sequence"/>
</dbReference>
<dbReference type="AlphaFoldDB" id="A3V5Y5"/>
<evidence type="ECO:0000313" key="2">
    <source>
        <dbReference type="Proteomes" id="UP000004507"/>
    </source>
</evidence>
<name>A3V5Y5_9RHOB</name>
<accession>A3V5Y5</accession>
<gene>
    <name evidence="1" type="ORF">SKA53_04458</name>
</gene>
<proteinExistence type="predicted"/>
<organism evidence="1 2">
    <name type="scientific">Yoonia vestfoldensis SKA53</name>
    <dbReference type="NCBI Taxonomy" id="314232"/>
    <lineage>
        <taxon>Bacteria</taxon>
        <taxon>Pseudomonadati</taxon>
        <taxon>Pseudomonadota</taxon>
        <taxon>Alphaproteobacteria</taxon>
        <taxon>Rhodobacterales</taxon>
        <taxon>Paracoccaceae</taxon>
        <taxon>Yoonia</taxon>
    </lineage>
</organism>
<protein>
    <submittedName>
        <fullName evidence="1">Uncharacterized protein</fullName>
    </submittedName>
</protein>
<sequence>MERDTDKYKRNFERLYDKWNEIKAKDVKSQRAYSEIITSKYRSFLDFDEIGTKAHVLYADAFSWKSDEELWELYESIRLYDALSCELDDEWRLHGTGIYKNELEHLHTYCKKLSDTKLIAHLYKAREQFDLLRKFNVEENNEGEWRYQTQDYKFKRVADFTESRWGVYVKNMDRYGMWGLFVDEQRAYTSFYAADKDFNEGYLDCLHMRIYVDAREYRGVEKETF</sequence>
<keyword evidence="2" id="KW-1185">Reference proteome</keyword>
<comment type="caution">
    <text evidence="1">The sequence shown here is derived from an EMBL/GenBank/DDBJ whole genome shotgun (WGS) entry which is preliminary data.</text>
</comment>
<dbReference type="eggNOG" id="ENOG502ZNZV">
    <property type="taxonomic scope" value="Bacteria"/>
</dbReference>